<dbReference type="CDD" id="cd14688">
    <property type="entry name" value="bZIP_YAP"/>
    <property type="match status" value="1"/>
</dbReference>
<organism evidence="4 5">
    <name type="scientific">Claviceps aff. purpurea</name>
    <dbReference type="NCBI Taxonomy" id="1967640"/>
    <lineage>
        <taxon>Eukaryota</taxon>
        <taxon>Fungi</taxon>
        <taxon>Dikarya</taxon>
        <taxon>Ascomycota</taxon>
        <taxon>Pezizomycotina</taxon>
        <taxon>Sordariomycetes</taxon>
        <taxon>Hypocreomycetidae</taxon>
        <taxon>Hypocreales</taxon>
        <taxon>Clavicipitaceae</taxon>
        <taxon>Claviceps</taxon>
    </lineage>
</organism>
<protein>
    <recommendedName>
        <fullName evidence="3">BZIP domain-containing protein</fullName>
    </recommendedName>
</protein>
<proteinExistence type="predicted"/>
<dbReference type="InterPro" id="IPR004827">
    <property type="entry name" value="bZIP"/>
</dbReference>
<feature type="compositionally biased region" description="Polar residues" evidence="2">
    <location>
        <begin position="94"/>
        <end position="106"/>
    </location>
</feature>
<feature type="compositionally biased region" description="Polar residues" evidence="2">
    <location>
        <begin position="354"/>
        <end position="365"/>
    </location>
</feature>
<dbReference type="Gene3D" id="1.20.5.170">
    <property type="match status" value="1"/>
</dbReference>
<comment type="caution">
    <text evidence="4">The sequence shown here is derived from an EMBL/GenBank/DDBJ whole genome shotgun (WGS) entry which is preliminary data.</text>
</comment>
<evidence type="ECO:0000256" key="1">
    <source>
        <dbReference type="SAM" id="Coils"/>
    </source>
</evidence>
<keyword evidence="1" id="KW-0175">Coiled coil</keyword>
<name>A0A9P7QDN5_9HYPO</name>
<feature type="region of interest" description="Disordered" evidence="2">
    <location>
        <begin position="324"/>
        <end position="368"/>
    </location>
</feature>
<feature type="compositionally biased region" description="Polar residues" evidence="2">
    <location>
        <begin position="130"/>
        <end position="143"/>
    </location>
</feature>
<dbReference type="InterPro" id="IPR046347">
    <property type="entry name" value="bZIP_sf"/>
</dbReference>
<dbReference type="PANTHER" id="PTHR40618">
    <property type="entry name" value="B-ZIP TRANSCRIPTION FACTOR (EUROFUNG)-RELATED"/>
    <property type="match status" value="1"/>
</dbReference>
<dbReference type="AlphaFoldDB" id="A0A9P7QDN5"/>
<evidence type="ECO:0000313" key="4">
    <source>
        <dbReference type="EMBL" id="KAG6288613.1"/>
    </source>
</evidence>
<dbReference type="PANTHER" id="PTHR40618:SF1">
    <property type="entry name" value="B-ZIP TRANSCRIPTION FACTOR (EUROFUNG)"/>
    <property type="match status" value="1"/>
</dbReference>
<feature type="region of interest" description="Disordered" evidence="2">
    <location>
        <begin position="94"/>
        <end position="143"/>
    </location>
</feature>
<dbReference type="EMBL" id="SRRH01000460">
    <property type="protein sequence ID" value="KAG6288613.1"/>
    <property type="molecule type" value="Genomic_DNA"/>
</dbReference>
<evidence type="ECO:0000259" key="3">
    <source>
        <dbReference type="Pfam" id="PF00170"/>
    </source>
</evidence>
<feature type="domain" description="BZIP" evidence="3">
    <location>
        <begin position="17"/>
        <end position="55"/>
    </location>
</feature>
<evidence type="ECO:0000256" key="2">
    <source>
        <dbReference type="SAM" id="MobiDB-lite"/>
    </source>
</evidence>
<dbReference type="Proteomes" id="UP000707071">
    <property type="component" value="Unassembled WGS sequence"/>
</dbReference>
<feature type="compositionally biased region" description="Low complexity" evidence="2">
    <location>
        <begin position="341"/>
        <end position="353"/>
    </location>
</feature>
<gene>
    <name evidence="4" type="ORF">E4U09_005470</name>
</gene>
<feature type="coiled-coil region" evidence="1">
    <location>
        <begin position="30"/>
        <end position="57"/>
    </location>
</feature>
<evidence type="ECO:0000313" key="5">
    <source>
        <dbReference type="Proteomes" id="UP000707071"/>
    </source>
</evidence>
<dbReference type="SUPFAM" id="SSF57959">
    <property type="entry name" value="Leucine zipper domain"/>
    <property type="match status" value="1"/>
</dbReference>
<accession>A0A9P7QDN5</accession>
<keyword evidence="5" id="KW-1185">Reference proteome</keyword>
<dbReference type="Pfam" id="PF00170">
    <property type="entry name" value="bZIP_1"/>
    <property type="match status" value="1"/>
</dbReference>
<dbReference type="GO" id="GO:0003700">
    <property type="term" value="F:DNA-binding transcription factor activity"/>
    <property type="evidence" value="ECO:0007669"/>
    <property type="project" value="InterPro"/>
</dbReference>
<reference evidence="4 5" key="1">
    <citation type="journal article" date="2020" name="bioRxiv">
        <title>Whole genome comparisons of ergot fungi reveals the divergence and evolution of species within the genus Claviceps are the result of varying mechanisms driving genome evolution and host range expansion.</title>
        <authorList>
            <person name="Wyka S.A."/>
            <person name="Mondo S.J."/>
            <person name="Liu M."/>
            <person name="Dettman J."/>
            <person name="Nalam V."/>
            <person name="Broders K.D."/>
        </authorList>
    </citation>
    <scope>NUCLEOTIDE SEQUENCE [LARGE SCALE GENOMIC DNA]</scope>
    <source>
        <strain evidence="4 5">Clav52</strain>
    </source>
</reference>
<sequence length="603" mass="64691">MASNSPWDTPRVLAAFRRRTQIRLAQRAYRQRKDTTITTLEKRVKELERANDDISRDFNDFFGILVSERVLEGAPQAIQRLYFIAKKITATADQVKSGTSNGYSSPSDEDSAEVANTSGSGAQYPRMPASSAQRITPSSAQDTIHQGVSFQEASYPETYGDPITAPGVAASSLASTSASTSTSYSAPLIDVPSHPVSYGMTTAAAPHDADFPVYSSMGSRAAADFDATMASAPSPYQALPAPSSFAANEHTFGRRLQRHATEKGFRLLTSWSPPPERFAAVFGFCLLFETKDEIIRRFQRTLSCSPHEDLCFWRYPFTNLGGAGTFLPGQPPTTTTSPDKASGNSGASRSSSSMPVGNQGTQSYGKPQAMAGMSVGPWGPAVQATRDEKIHCGPDRRLQMVLAGFEGDFFDSDEVETHLRRLGIFIPQRTDFVHAEIDLNELEEHEETVQVNDGSGLQSQQALYERPSSGMYATSRNSSRTSAAGVVESSYSAGNSFMANYGGVAQGSQPFSGPASESAPPSISGNANVFGTAASSHISPRSGTRAWSQPVTWPNKVRVTLDVAVLLAELCNKTVCLGRSPGVRRKDVNAAVKVAAGLMASPR</sequence>